<accession>A0A383DHW3</accession>
<evidence type="ECO:0000313" key="4">
    <source>
        <dbReference type="EMBL" id="SVE43428.1"/>
    </source>
</evidence>
<dbReference type="PANTHER" id="PTHR11601">
    <property type="entry name" value="CYSTEINE DESULFURYLASE FAMILY MEMBER"/>
    <property type="match status" value="1"/>
</dbReference>
<evidence type="ECO:0000259" key="3">
    <source>
        <dbReference type="PROSITE" id="PS50222"/>
    </source>
</evidence>
<sequence length="161" mass="17891">MQKYYSENYGNPGSFHYKGLEANEALTSARKKFAEIIGSKSDEIIFTGGGTESCNLAIKGVAKSLKKQGKHIITSTIEHHAVMDSCDYLERHEDYEVTYVDVNKDGIIDPEEIRKAIRPDTILISVMYANNEIGTIQPIKKIAKIAKENGVLIHTDACQSI</sequence>
<dbReference type="EMBL" id="UINC01217015">
    <property type="protein sequence ID" value="SVE43428.1"/>
    <property type="molecule type" value="Genomic_DNA"/>
</dbReference>
<comment type="similarity">
    <text evidence="2">Belongs to the class-V pyridoxal-phosphate-dependent aminotransferase family. NifS/IscS subfamily.</text>
</comment>
<dbReference type="GO" id="GO:0005509">
    <property type="term" value="F:calcium ion binding"/>
    <property type="evidence" value="ECO:0007669"/>
    <property type="project" value="InterPro"/>
</dbReference>
<organism evidence="4">
    <name type="scientific">marine metagenome</name>
    <dbReference type="NCBI Taxonomy" id="408172"/>
    <lineage>
        <taxon>unclassified sequences</taxon>
        <taxon>metagenomes</taxon>
        <taxon>ecological metagenomes</taxon>
    </lineage>
</organism>
<dbReference type="InterPro" id="IPR002048">
    <property type="entry name" value="EF_hand_dom"/>
</dbReference>
<dbReference type="InterPro" id="IPR015424">
    <property type="entry name" value="PyrdxlP-dep_Trfase"/>
</dbReference>
<feature type="non-terminal residue" evidence="4">
    <location>
        <position position="161"/>
    </location>
</feature>
<reference evidence="4" key="1">
    <citation type="submission" date="2018-05" db="EMBL/GenBank/DDBJ databases">
        <authorList>
            <person name="Lanie J.A."/>
            <person name="Ng W.-L."/>
            <person name="Kazmierczak K.M."/>
            <person name="Andrzejewski T.M."/>
            <person name="Davidsen T.M."/>
            <person name="Wayne K.J."/>
            <person name="Tettelin H."/>
            <person name="Glass J.I."/>
            <person name="Rusch D."/>
            <person name="Podicherti R."/>
            <person name="Tsui H.-C.T."/>
            <person name="Winkler M.E."/>
        </authorList>
    </citation>
    <scope>NUCLEOTIDE SEQUENCE</scope>
</reference>
<protein>
    <recommendedName>
        <fullName evidence="3">EF-hand domain-containing protein</fullName>
    </recommendedName>
</protein>
<comment type="cofactor">
    <cofactor evidence="1">
        <name>pyridoxal 5'-phosphate</name>
        <dbReference type="ChEBI" id="CHEBI:597326"/>
    </cofactor>
</comment>
<dbReference type="InterPro" id="IPR015421">
    <property type="entry name" value="PyrdxlP-dep_Trfase_major"/>
</dbReference>
<feature type="domain" description="EF-hand" evidence="3">
    <location>
        <begin position="100"/>
        <end position="123"/>
    </location>
</feature>
<name>A0A383DHW3_9ZZZZ</name>
<dbReference type="InterPro" id="IPR018247">
    <property type="entry name" value="EF_Hand_1_Ca_BS"/>
</dbReference>
<dbReference type="InterPro" id="IPR000192">
    <property type="entry name" value="Aminotrans_V_dom"/>
</dbReference>
<dbReference type="SUPFAM" id="SSF53383">
    <property type="entry name" value="PLP-dependent transferases"/>
    <property type="match status" value="1"/>
</dbReference>
<dbReference type="PANTHER" id="PTHR11601:SF34">
    <property type="entry name" value="CYSTEINE DESULFURASE"/>
    <property type="match status" value="1"/>
</dbReference>
<dbReference type="PROSITE" id="PS00018">
    <property type="entry name" value="EF_HAND_1"/>
    <property type="match status" value="1"/>
</dbReference>
<dbReference type="Gene3D" id="3.40.640.10">
    <property type="entry name" value="Type I PLP-dependent aspartate aminotransferase-like (Major domain)"/>
    <property type="match status" value="1"/>
</dbReference>
<gene>
    <name evidence="4" type="ORF">METZ01_LOCUS496282</name>
</gene>
<dbReference type="PROSITE" id="PS50222">
    <property type="entry name" value="EF_HAND_2"/>
    <property type="match status" value="1"/>
</dbReference>
<proteinExistence type="inferred from homology"/>
<evidence type="ECO:0000256" key="2">
    <source>
        <dbReference type="ARBA" id="ARBA00006490"/>
    </source>
</evidence>
<dbReference type="Pfam" id="PF00266">
    <property type="entry name" value="Aminotran_5"/>
    <property type="match status" value="1"/>
</dbReference>
<evidence type="ECO:0000256" key="1">
    <source>
        <dbReference type="ARBA" id="ARBA00001933"/>
    </source>
</evidence>
<dbReference type="AlphaFoldDB" id="A0A383DHW3"/>